<keyword evidence="2" id="KW-0472">Membrane</keyword>
<accession>A0ABQ8P552</accession>
<protein>
    <submittedName>
        <fullName evidence="3">Large low complexity protein</fullName>
    </submittedName>
</protein>
<name>A0ABQ8P552_9CRYT</name>
<gene>
    <name evidence="3" type="ORF">OJ252_2464</name>
</gene>
<evidence type="ECO:0000313" key="4">
    <source>
        <dbReference type="Proteomes" id="UP001071777"/>
    </source>
</evidence>
<proteinExistence type="predicted"/>
<reference evidence="3" key="1">
    <citation type="submission" date="2022-10" db="EMBL/GenBank/DDBJ databases">
        <title>Adaptive evolution leads to modifications in subtelomeric GC content in a zoonotic Cryptosporidium species.</title>
        <authorList>
            <person name="Li J."/>
            <person name="Feng Y."/>
            <person name="Xiao L."/>
        </authorList>
    </citation>
    <scope>NUCLEOTIDE SEQUENCE</scope>
    <source>
        <strain evidence="3">25894</strain>
    </source>
</reference>
<keyword evidence="2" id="KW-1133">Transmembrane helix</keyword>
<evidence type="ECO:0000256" key="2">
    <source>
        <dbReference type="SAM" id="Phobius"/>
    </source>
</evidence>
<dbReference type="EMBL" id="JAPCXB010000092">
    <property type="protein sequence ID" value="KAJ1608668.1"/>
    <property type="molecule type" value="Genomic_DNA"/>
</dbReference>
<feature type="compositionally biased region" description="Basic and acidic residues" evidence="1">
    <location>
        <begin position="772"/>
        <end position="782"/>
    </location>
</feature>
<keyword evidence="2" id="KW-0812">Transmembrane</keyword>
<sequence length="2297" mass="257646">MGADKRARPSCPNIEEELRAICGPCKSSSLSYIKVMCERALLSYRHYRDVVYKTDFDENGERLKQFPVTDVCSACREAIMASTMCSNSMQLSILGMNCIKQILVPGLLDTSHKITILAVLNEVTLKVSAALKGRPKPTSGSHGGGHANPAHDKEQVLLKVIQTVILFLCPEIIEFNETIITLIVSIISTIFGLSGYYQLIQMSQLAIRQLVSLSLDYIDSGVRQHEAAEEASEVVSILLIKDISIMIDRRVVESVQSISSSKASKDSLTPLSLLKGGITIPSEICLDLWYEILDRGSPGRRALLESNSDLRSLIDNVLFPALTKCIQNSCLELNPGMSQNIHEFIMFARFIRLFIRILEFNSSKNLQGPFFQDCVCNSLMSFIRAISDDNYLSIPSWSLQCILEMLSELVRSPDITLIIGNYTVKQSPSEPDQEGKSGGTNLLELIISTLHQILVSLNDQLDILHSAENANNLPVPSFLNENISLPSILLPQNNNTTIECGYFIISSSKKSSERSPRLIDVIMEDDRIYHTSKYYGFGGSQVHAGSMQSLSTLSSVVLISLKPVEISLLVFDIILNISICLDGIHKEVLGGDQEKGAEFERLILNIWDRYYTLIKQCMSYYLLRYYVYRIITFLFMISNLPEFRGKLSNILELIFESLQKYYINNQVLESRILSDAVLLEKVFSVYKCFLSISYQFSESLDETSWQLLFRYMEYIDRILDIGLGPMTKSGEIKSKPAADPVDPDWTDHPSSLLKSEESSSMENGDLAGQSGARDKDKDEKAGDGQITKTLMAESTILRASHQAFLRDHIKNISENTMNCVIKGIYKELSFHMYRENLDICVFDYLLKQLSRIIQSIYDKMSYNLFIPIWNDKIIPLLIETLEQDNHCHTECPHKQKNDVENNKGRIIIKNGLEDVGIFNSIVNFLSSTITTIFKFIDEESPELMENNVQTSLLDPYLLLTGSFPACSTLLLRSLYSIMCSTIPKLDDSTWILINVLINNVIQNRFGRHIKYLSYEKADSNASLVTSARLSFLEASDSKDPSLEGDSMSNVGTEVDYDIELLQTLFPLVEYITGEAEIRFWGETSRISSSWNLLIESIAVFGRVNMAVENLAFQAVSLLWKLTDLIGSSLSSIAQEREAGSVECLGGGCDDGEEAVLSSHLIFDQRNIKIGVNRSSRVYCSDHTSIEMVWLNIILQLEDLCKDPRQEIRNCSLRSLFSALITHCKYIKGRLLKSIIIRIIENVLSVSLEQYNHSLRDSGPGEVPSFHWSDPAAAGVARQESELSRASQTSFAPEFETGVSSPSKEGLELTKVGRGDECPSLSSSLIRSAQQNQVWEGTLEIAIDGTLRVIKELSQSSAVSDEETQSICFECTMFLYSTISTLLSYNRVSDSSSGSRSGEAAPIVVYKKEIQIISIKALYELLVVSMKIGDKRLWNFGFSIYSEIVHRISLQSCETLHKLQRAEEAILASSKDSADGALYKSYNNYVLKLIKLYLSDKLAESLLQTIVDLLILLKEPGNMLKYRLFDDGDFVHINILLDLIISIISSTDTFIHHTVPLSNLSFTDSRTSLDQVSTRFMLDPVMCGRLYKEFNDYCGSGSGSVESRLQAAGGLWGRDGGGHAPPYVPRLVNFEKDRLEAALGSKSGAHSRGPPQLVYIESYSNSDFIHEGAFKRVGETSLLRAFQQSKGSQSGRPEVNMVYLLRNVSHLDMFSPEANYCYYLKSKEAAKTQLHKAGGSSSKPARKSPDSGSYLCSIRNNNDCLSSSINPEIRFVTTIQNIGIETLQFFMMSLPVLIRSDHEHDIVHMDQPAGMKIISLSIRRLLDSLVFHGDLLLDTGKIGISCKIISMLVGYNRNILLQGMNVLGSGSSGGGQEVLGVCELFGRDGPIFQIMAVLPYLFERLMLLMELDRERLYGIWMVAKEALLVIMHDWTSFVGFLRLEWFGVYGGEEGEVVSVLEEFNGVLVENIWPLFVGIVGELVREDFGFGLKVSGGNLVVRGGSPRMNHYIENYYLYFDILLVDVVMDFMLIWSGEASWDGLEMLELPYEYYTVIIRYFSGFISNSRGSLQGLDQLRKGSPVEKHRRSASVSEESTALNAFKVSGSSVNVGGHSHTTLNINYQTLKIYIIEKLFVVFDHLSSKLGGLISVQGCRGDEEVSGMMRSKVQRLVSSVEDLGHTLHEMTSNMFKSFSMEDLQSGLRPMPHLKIEEMHSLLFLIEKHYRVLRRFEGSDLSQAGEIQLDILNMSRRCFGNYIENVLPELIECVTCKDPNIRQKLKSILSSLSKDISKDYRLFLLQRVE</sequence>
<evidence type="ECO:0000313" key="3">
    <source>
        <dbReference type="EMBL" id="KAJ1608668.1"/>
    </source>
</evidence>
<feature type="region of interest" description="Disordered" evidence="1">
    <location>
        <begin position="732"/>
        <end position="784"/>
    </location>
</feature>
<comment type="caution">
    <text evidence="3">The sequence shown here is derived from an EMBL/GenBank/DDBJ whole genome shotgun (WGS) entry which is preliminary data.</text>
</comment>
<evidence type="ECO:0000256" key="1">
    <source>
        <dbReference type="SAM" id="MobiDB-lite"/>
    </source>
</evidence>
<dbReference type="Proteomes" id="UP001071777">
    <property type="component" value="Unassembled WGS sequence"/>
</dbReference>
<feature type="region of interest" description="Disordered" evidence="1">
    <location>
        <begin position="1284"/>
        <end position="1305"/>
    </location>
</feature>
<organism evidence="3 4">
    <name type="scientific">Cryptosporidium canis</name>
    <dbReference type="NCBI Taxonomy" id="195482"/>
    <lineage>
        <taxon>Eukaryota</taxon>
        <taxon>Sar</taxon>
        <taxon>Alveolata</taxon>
        <taxon>Apicomplexa</taxon>
        <taxon>Conoidasida</taxon>
        <taxon>Coccidia</taxon>
        <taxon>Eucoccidiorida</taxon>
        <taxon>Eimeriorina</taxon>
        <taxon>Cryptosporidiidae</taxon>
        <taxon>Cryptosporidium</taxon>
    </lineage>
</organism>
<keyword evidence="4" id="KW-1185">Reference proteome</keyword>
<feature type="transmembrane region" description="Helical" evidence="2">
    <location>
        <begin position="179"/>
        <end position="199"/>
    </location>
</feature>